<sequence>MAEFEAEVKAQDIIKELKADRLFTDTNLKTILSAGADVLLDSVKSAYVAAGHNRRTGETYRHIVRPNTVKRDKQDVPYMVVTLRGKDARQQPYNIKGFVLNYGRKARKLWKRSGGAIKADHYWNQAIKAARAASNEAMRKEAINILNR</sequence>
<reference evidence="1" key="1">
    <citation type="journal article" date="2021" name="Proc. Natl. Acad. Sci. U.S.A.">
        <title>A Catalog of Tens of Thousands of Viruses from Human Metagenomes Reveals Hidden Associations with Chronic Diseases.</title>
        <authorList>
            <person name="Tisza M.J."/>
            <person name="Buck C.B."/>
        </authorList>
    </citation>
    <scope>NUCLEOTIDE SEQUENCE</scope>
    <source>
        <strain evidence="1">Ct3O52</strain>
    </source>
</reference>
<proteinExistence type="predicted"/>
<name>A0A8S5M4I9_9CAUD</name>
<accession>A0A8S5M4I9</accession>
<evidence type="ECO:0000313" key="1">
    <source>
        <dbReference type="EMBL" id="DAD77233.1"/>
    </source>
</evidence>
<dbReference type="EMBL" id="BK014820">
    <property type="protein sequence ID" value="DAD77233.1"/>
    <property type="molecule type" value="Genomic_DNA"/>
</dbReference>
<organism evidence="1">
    <name type="scientific">Myoviridae sp. ct3O52</name>
    <dbReference type="NCBI Taxonomy" id="2826607"/>
    <lineage>
        <taxon>Viruses</taxon>
        <taxon>Duplodnaviria</taxon>
        <taxon>Heunggongvirae</taxon>
        <taxon>Uroviricota</taxon>
        <taxon>Caudoviricetes</taxon>
    </lineage>
</organism>
<protein>
    <submittedName>
        <fullName evidence="1">Uncharacterized protein</fullName>
    </submittedName>
</protein>